<evidence type="ECO:0000256" key="1">
    <source>
        <dbReference type="ARBA" id="ARBA00004141"/>
    </source>
</evidence>
<keyword evidence="7 9" id="KW-0472">Membrane</keyword>
<dbReference type="InterPro" id="IPR014020">
    <property type="entry name" value="Tensin_C2-dom"/>
</dbReference>
<dbReference type="PANTHER" id="PTHR12305">
    <property type="entry name" value="PHOSPHATASE WITH HOMOLOGY TO TENSIN"/>
    <property type="match status" value="1"/>
</dbReference>
<dbReference type="SMART" id="SM01326">
    <property type="entry name" value="PTEN_C2"/>
    <property type="match status" value="1"/>
</dbReference>
<dbReference type="Pfam" id="PF22785">
    <property type="entry name" value="Tc-R-P"/>
    <property type="match status" value="1"/>
</dbReference>
<gene>
    <name evidence="14" type="primary">LOC116953937</name>
</gene>
<evidence type="ECO:0000256" key="9">
    <source>
        <dbReference type="SAM" id="Phobius"/>
    </source>
</evidence>
<feature type="domain" description="Phosphatase tensin-type" evidence="11">
    <location>
        <begin position="188"/>
        <end position="364"/>
    </location>
</feature>
<protein>
    <submittedName>
        <fullName evidence="14">Phosphatidylinositol 3,4,5-trisphosphate 3-phosphatase TPTE2-like isoform X1</fullName>
    </submittedName>
</protein>
<evidence type="ECO:0000259" key="12">
    <source>
        <dbReference type="PROSITE" id="PS51182"/>
    </source>
</evidence>
<sequence length="526" mass="58856">MDPSVSFDGRRVELCDGAAKGAQTALENGNSFTVDTASDRARATMEPVVMSLCLRALSLLLIVVDLALVVGDLSTPVKPAVASRALSASSLAISVFFLVDVALRVFVSGFRSYFREKLNIADAGIVVITLVVSIVYTSIDLSGTALLPRLVSVLRVLRLIMIIRVWRLVSQRHHLEKASRQMVSQNKRRYRKDGFDLDLTYVTERVIAMSFPSSGTQSMYRNPIKEVQRFLNSKHMDHYKVYNLCSEKGYDAKYFHYRVDRIFIDDHNVPSLADMVRFTASVRDWMAQDPKNIIAVHCKGGKGRTGTMICTWLVDSDEFEGAQASLDYFGERRTDRTKSVKFQGVETPSQSRYVGYYEAVKREHNRQLPPAKRLLIKAFVIQAIQGVGRGNGSDLSVEVIVDKKTVLLADCGKMMHCKLFHDAARDAVRIGLAPPLLVSGDVKVKFHSSAGLAKGYDDCPFFFWFNTTFIENYRLLLPRFELDNPHKQATWATYLEAFSVEVIFSAPNEPGADMQGPAQIDAHEAV</sequence>
<dbReference type="PANTHER" id="PTHR12305:SF60">
    <property type="entry name" value="PHOSPHATIDYLINOSITOL 3,4,5-TRISPHOSPHATE 3-PHOSPHATASE TPTE2-RELATED"/>
    <property type="match status" value="1"/>
</dbReference>
<dbReference type="GO" id="GO:0016020">
    <property type="term" value="C:membrane"/>
    <property type="evidence" value="ECO:0007669"/>
    <property type="project" value="UniProtKB-SubCell"/>
</dbReference>
<evidence type="ECO:0000256" key="3">
    <source>
        <dbReference type="ARBA" id="ARBA00007881"/>
    </source>
</evidence>
<keyword evidence="5" id="KW-0378">Hydrolase</keyword>
<accession>A0AAJ7U5P5</accession>
<keyword evidence="8" id="KW-0966">Cell projection</keyword>
<dbReference type="Pfam" id="PF10409">
    <property type="entry name" value="PTEN_C2"/>
    <property type="match status" value="1"/>
</dbReference>
<dbReference type="GeneID" id="116953937"/>
<keyword evidence="13" id="KW-1185">Reference proteome</keyword>
<dbReference type="FunFam" id="2.60.40.1110:FF:000004">
    <property type="entry name" value="Voltage-sensor containing phosphatase"/>
    <property type="match status" value="1"/>
</dbReference>
<dbReference type="Gene3D" id="1.20.120.350">
    <property type="entry name" value="Voltage-gated potassium channels. Chain C"/>
    <property type="match status" value="1"/>
</dbReference>
<feature type="domain" description="C2 tensin-type" evidence="12">
    <location>
        <begin position="371"/>
        <end position="507"/>
    </location>
</feature>
<dbReference type="PROSITE" id="PS51181">
    <property type="entry name" value="PPASE_TENSIN"/>
    <property type="match status" value="1"/>
</dbReference>
<organism evidence="13 14">
    <name type="scientific">Petromyzon marinus</name>
    <name type="common">Sea lamprey</name>
    <dbReference type="NCBI Taxonomy" id="7757"/>
    <lineage>
        <taxon>Eukaryota</taxon>
        <taxon>Metazoa</taxon>
        <taxon>Chordata</taxon>
        <taxon>Craniata</taxon>
        <taxon>Vertebrata</taxon>
        <taxon>Cyclostomata</taxon>
        <taxon>Hyperoartia</taxon>
        <taxon>Petromyzontiformes</taxon>
        <taxon>Petromyzontidae</taxon>
        <taxon>Petromyzon</taxon>
    </lineage>
</organism>
<dbReference type="PROSITE" id="PS50056">
    <property type="entry name" value="TYR_PHOSPHATASE_2"/>
    <property type="match status" value="1"/>
</dbReference>
<dbReference type="SUPFAM" id="SSF81324">
    <property type="entry name" value="Voltage-gated potassium channels"/>
    <property type="match status" value="1"/>
</dbReference>
<dbReference type="InterPro" id="IPR045102">
    <property type="entry name" value="PTP_VSP_TPTE"/>
</dbReference>
<dbReference type="InterPro" id="IPR035892">
    <property type="entry name" value="C2_domain_sf"/>
</dbReference>
<feature type="domain" description="Tyrosine specific protein phosphatases" evidence="10">
    <location>
        <begin position="273"/>
        <end position="341"/>
    </location>
</feature>
<dbReference type="SMART" id="SM00404">
    <property type="entry name" value="PTPc_motif"/>
    <property type="match status" value="1"/>
</dbReference>
<dbReference type="SUPFAM" id="SSF49562">
    <property type="entry name" value="C2 domain (Calcium/lipid-binding domain, CaLB)"/>
    <property type="match status" value="1"/>
</dbReference>
<reference evidence="14" key="1">
    <citation type="submission" date="2025-08" db="UniProtKB">
        <authorList>
            <consortium name="RefSeq"/>
        </authorList>
    </citation>
    <scope>IDENTIFICATION</scope>
    <source>
        <tissue evidence="14">Sperm</tissue>
    </source>
</reference>
<evidence type="ECO:0000313" key="14">
    <source>
        <dbReference type="RefSeq" id="XP_032830157.1"/>
    </source>
</evidence>
<feature type="transmembrane region" description="Helical" evidence="9">
    <location>
        <begin position="52"/>
        <end position="73"/>
    </location>
</feature>
<evidence type="ECO:0000313" key="13">
    <source>
        <dbReference type="Proteomes" id="UP001318040"/>
    </source>
</evidence>
<dbReference type="InterPro" id="IPR029023">
    <property type="entry name" value="Tensin_phosphatase"/>
</dbReference>
<dbReference type="InterPro" id="IPR027359">
    <property type="entry name" value="Volt_channel_dom_sf"/>
</dbReference>
<evidence type="ECO:0000259" key="11">
    <source>
        <dbReference type="PROSITE" id="PS51181"/>
    </source>
</evidence>
<dbReference type="GO" id="GO:0042995">
    <property type="term" value="C:cell projection"/>
    <property type="evidence" value="ECO:0007669"/>
    <property type="project" value="UniProtKB-SubCell"/>
</dbReference>
<dbReference type="SUPFAM" id="SSF52799">
    <property type="entry name" value="(Phosphotyrosine protein) phosphatases II"/>
    <property type="match status" value="1"/>
</dbReference>
<dbReference type="AlphaFoldDB" id="A0AAJ7U5P5"/>
<dbReference type="InterPro" id="IPR000387">
    <property type="entry name" value="Tyr_Pase_dom"/>
</dbReference>
<proteinExistence type="inferred from homology"/>
<dbReference type="PROSITE" id="PS51182">
    <property type="entry name" value="C2_TENSIN"/>
    <property type="match status" value="1"/>
</dbReference>
<evidence type="ECO:0000259" key="10">
    <source>
        <dbReference type="PROSITE" id="PS50056"/>
    </source>
</evidence>
<dbReference type="InterPro" id="IPR029021">
    <property type="entry name" value="Prot-tyrosine_phosphatase-like"/>
</dbReference>
<dbReference type="PROSITE" id="PS00383">
    <property type="entry name" value="TYR_PHOSPHATASE_1"/>
    <property type="match status" value="1"/>
</dbReference>
<dbReference type="KEGG" id="pmrn:116953937"/>
<dbReference type="CDD" id="cd14510">
    <property type="entry name" value="PTP_VSP_TPTE"/>
    <property type="match status" value="1"/>
</dbReference>
<dbReference type="Pfam" id="PF00520">
    <property type="entry name" value="Ion_trans"/>
    <property type="match status" value="1"/>
</dbReference>
<evidence type="ECO:0000256" key="5">
    <source>
        <dbReference type="ARBA" id="ARBA00022801"/>
    </source>
</evidence>
<keyword evidence="6 9" id="KW-1133">Transmembrane helix</keyword>
<dbReference type="Proteomes" id="UP001318040">
    <property type="component" value="Chromosome 53"/>
</dbReference>
<dbReference type="RefSeq" id="XP_032830157.1">
    <property type="nucleotide sequence ID" value="XM_032974266.1"/>
</dbReference>
<feature type="transmembrane region" description="Helical" evidence="9">
    <location>
        <begin position="119"/>
        <end position="139"/>
    </location>
</feature>
<evidence type="ECO:0000256" key="6">
    <source>
        <dbReference type="ARBA" id="ARBA00022989"/>
    </source>
</evidence>
<name>A0AAJ7U5P5_PETMA</name>
<comment type="subcellular location">
    <subcellularLocation>
        <location evidence="2">Cell projection</location>
    </subcellularLocation>
    <subcellularLocation>
        <location evidence="1">Membrane</location>
        <topology evidence="1">Multi-pass membrane protein</topology>
    </subcellularLocation>
</comment>
<keyword evidence="4 9" id="KW-0812">Transmembrane</keyword>
<evidence type="ECO:0000256" key="8">
    <source>
        <dbReference type="ARBA" id="ARBA00023273"/>
    </source>
</evidence>
<dbReference type="InterPro" id="IPR005821">
    <property type="entry name" value="Ion_trans_dom"/>
</dbReference>
<comment type="similarity">
    <text evidence="3">Belongs to the PTEN phosphatase protein family.</text>
</comment>
<dbReference type="Gene3D" id="2.60.40.1110">
    <property type="match status" value="1"/>
</dbReference>
<dbReference type="GO" id="GO:0005829">
    <property type="term" value="C:cytosol"/>
    <property type="evidence" value="ECO:0007669"/>
    <property type="project" value="TreeGrafter"/>
</dbReference>
<feature type="transmembrane region" description="Helical" evidence="9">
    <location>
        <begin position="85"/>
        <end position="107"/>
    </location>
</feature>
<evidence type="ECO:0000256" key="2">
    <source>
        <dbReference type="ARBA" id="ARBA00004316"/>
    </source>
</evidence>
<dbReference type="InterPro" id="IPR016130">
    <property type="entry name" value="Tyr_Pase_AS"/>
</dbReference>
<evidence type="ECO:0000256" key="4">
    <source>
        <dbReference type="ARBA" id="ARBA00022692"/>
    </source>
</evidence>
<dbReference type="Gene3D" id="3.90.190.10">
    <property type="entry name" value="Protein tyrosine phosphatase superfamily"/>
    <property type="match status" value="1"/>
</dbReference>
<dbReference type="InterPro" id="IPR051281">
    <property type="entry name" value="Dual-spec_lipid-protein_phosph"/>
</dbReference>
<evidence type="ECO:0000256" key="7">
    <source>
        <dbReference type="ARBA" id="ARBA00023136"/>
    </source>
</evidence>
<dbReference type="GO" id="GO:0005216">
    <property type="term" value="F:monoatomic ion channel activity"/>
    <property type="evidence" value="ECO:0007669"/>
    <property type="project" value="InterPro"/>
</dbReference>
<dbReference type="InterPro" id="IPR003595">
    <property type="entry name" value="Tyr_Pase_cat"/>
</dbReference>
<dbReference type="GO" id="GO:0016314">
    <property type="term" value="F:phosphatidylinositol-3,4,5-trisphosphate 3-phosphatase activity"/>
    <property type="evidence" value="ECO:0007669"/>
    <property type="project" value="TreeGrafter"/>
</dbReference>